<proteinExistence type="predicted"/>
<reference evidence="1" key="1">
    <citation type="submission" date="2023-03" db="EMBL/GenBank/DDBJ databases">
        <title>Massive genome expansion in bonnet fungi (Mycena s.s.) driven by repeated elements and novel gene families across ecological guilds.</title>
        <authorList>
            <consortium name="Lawrence Berkeley National Laboratory"/>
            <person name="Harder C.B."/>
            <person name="Miyauchi S."/>
            <person name="Viragh M."/>
            <person name="Kuo A."/>
            <person name="Thoen E."/>
            <person name="Andreopoulos B."/>
            <person name="Lu D."/>
            <person name="Skrede I."/>
            <person name="Drula E."/>
            <person name="Henrissat B."/>
            <person name="Morin E."/>
            <person name="Kohler A."/>
            <person name="Barry K."/>
            <person name="LaButti K."/>
            <person name="Morin E."/>
            <person name="Salamov A."/>
            <person name="Lipzen A."/>
            <person name="Mereny Z."/>
            <person name="Hegedus B."/>
            <person name="Baldrian P."/>
            <person name="Stursova M."/>
            <person name="Weitz H."/>
            <person name="Taylor A."/>
            <person name="Grigoriev I.V."/>
            <person name="Nagy L.G."/>
            <person name="Martin F."/>
            <person name="Kauserud H."/>
        </authorList>
    </citation>
    <scope>NUCLEOTIDE SEQUENCE</scope>
    <source>
        <strain evidence="1">CBHHK002</strain>
    </source>
</reference>
<sequence length="266" mass="30224">MARLGKLTGVRTLRIHRQKIIPSQTLSALATAFKDITTLVMMIRFAVLSDAVRFMCAFPVLEEVHFEPVRTQPGVFPSADIRMPQQLRSLHLDTLRSHERWFADNRTPTLSTLSIANIRPLDDVARLDEMLEIFGTSLRHLTLGFASQKGDFTIRVNLSYSTQLRYVEIDLSKLTRRHILPAIISICSPHLETIVWRTRRTFDFSVELWSCLDALLADRDKLPILNKFVIMAPAPSKATFNPRLLMPTCDALRILGGEEVIMDNVG</sequence>
<protein>
    <submittedName>
        <fullName evidence="1">Uncharacterized protein</fullName>
    </submittedName>
</protein>
<dbReference type="AlphaFoldDB" id="A0AAD7ACA8"/>
<dbReference type="EMBL" id="JARIHO010000010">
    <property type="protein sequence ID" value="KAJ7354662.1"/>
    <property type="molecule type" value="Genomic_DNA"/>
</dbReference>
<gene>
    <name evidence="1" type="ORF">DFH08DRAFT_49579</name>
</gene>
<comment type="caution">
    <text evidence="1">The sequence shown here is derived from an EMBL/GenBank/DDBJ whole genome shotgun (WGS) entry which is preliminary data.</text>
</comment>
<evidence type="ECO:0000313" key="2">
    <source>
        <dbReference type="Proteomes" id="UP001218218"/>
    </source>
</evidence>
<accession>A0AAD7ACA8</accession>
<evidence type="ECO:0000313" key="1">
    <source>
        <dbReference type="EMBL" id="KAJ7354662.1"/>
    </source>
</evidence>
<organism evidence="1 2">
    <name type="scientific">Mycena albidolilacea</name>
    <dbReference type="NCBI Taxonomy" id="1033008"/>
    <lineage>
        <taxon>Eukaryota</taxon>
        <taxon>Fungi</taxon>
        <taxon>Dikarya</taxon>
        <taxon>Basidiomycota</taxon>
        <taxon>Agaricomycotina</taxon>
        <taxon>Agaricomycetes</taxon>
        <taxon>Agaricomycetidae</taxon>
        <taxon>Agaricales</taxon>
        <taxon>Marasmiineae</taxon>
        <taxon>Mycenaceae</taxon>
        <taxon>Mycena</taxon>
    </lineage>
</organism>
<name>A0AAD7ACA8_9AGAR</name>
<dbReference type="SUPFAM" id="SSF52047">
    <property type="entry name" value="RNI-like"/>
    <property type="match status" value="1"/>
</dbReference>
<dbReference type="Proteomes" id="UP001218218">
    <property type="component" value="Unassembled WGS sequence"/>
</dbReference>
<keyword evidence="2" id="KW-1185">Reference proteome</keyword>